<feature type="region of interest" description="Disordered" evidence="1">
    <location>
        <begin position="32"/>
        <end position="52"/>
    </location>
</feature>
<sequence length="52" mass="5837">MEWHPEGGMASAPYWSGVEEMLDAVASAFAEERPAHDSQNLPEVNDDYLSWI</sequence>
<organism evidence="2 3">
    <name type="scientific">Kribbella yunnanensis</name>
    <dbReference type="NCBI Taxonomy" id="190194"/>
    <lineage>
        <taxon>Bacteria</taxon>
        <taxon>Bacillati</taxon>
        <taxon>Actinomycetota</taxon>
        <taxon>Actinomycetes</taxon>
        <taxon>Propionibacteriales</taxon>
        <taxon>Kribbellaceae</taxon>
        <taxon>Kribbella</taxon>
    </lineage>
</organism>
<reference evidence="3" key="1">
    <citation type="journal article" date="2019" name="Int. J. Syst. Evol. Microbiol.">
        <title>The Global Catalogue of Microorganisms (GCM) 10K type strain sequencing project: providing services to taxonomists for standard genome sequencing and annotation.</title>
        <authorList>
            <consortium name="The Broad Institute Genomics Platform"/>
            <consortium name="The Broad Institute Genome Sequencing Center for Infectious Disease"/>
            <person name="Wu L."/>
            <person name="Ma J."/>
        </authorList>
    </citation>
    <scope>NUCLEOTIDE SEQUENCE [LARGE SCALE GENOMIC DNA]</scope>
    <source>
        <strain evidence="3">JCM 14307</strain>
    </source>
</reference>
<evidence type="ECO:0000313" key="3">
    <source>
        <dbReference type="Proteomes" id="UP001500280"/>
    </source>
</evidence>
<name>A0ABP4UF16_9ACTN</name>
<gene>
    <name evidence="2" type="ORF">GCM10009745_57440</name>
</gene>
<dbReference type="Proteomes" id="UP001500280">
    <property type="component" value="Unassembled WGS sequence"/>
</dbReference>
<keyword evidence="3" id="KW-1185">Reference proteome</keyword>
<dbReference type="EMBL" id="BAAANF010000018">
    <property type="protein sequence ID" value="GAA1702649.1"/>
    <property type="molecule type" value="Genomic_DNA"/>
</dbReference>
<protein>
    <submittedName>
        <fullName evidence="2">Uncharacterized protein</fullName>
    </submittedName>
</protein>
<accession>A0ABP4UF16</accession>
<evidence type="ECO:0000256" key="1">
    <source>
        <dbReference type="SAM" id="MobiDB-lite"/>
    </source>
</evidence>
<proteinExistence type="predicted"/>
<comment type="caution">
    <text evidence="2">The sequence shown here is derived from an EMBL/GenBank/DDBJ whole genome shotgun (WGS) entry which is preliminary data.</text>
</comment>
<evidence type="ECO:0000313" key="2">
    <source>
        <dbReference type="EMBL" id="GAA1702649.1"/>
    </source>
</evidence>